<name>A0A8C4QKD2_EPTBU</name>
<organism evidence="2 3">
    <name type="scientific">Eptatretus burgeri</name>
    <name type="common">Inshore hagfish</name>
    <dbReference type="NCBI Taxonomy" id="7764"/>
    <lineage>
        <taxon>Eukaryota</taxon>
        <taxon>Metazoa</taxon>
        <taxon>Chordata</taxon>
        <taxon>Craniata</taxon>
        <taxon>Vertebrata</taxon>
        <taxon>Cyclostomata</taxon>
        <taxon>Myxini</taxon>
        <taxon>Myxiniformes</taxon>
        <taxon>Myxinidae</taxon>
        <taxon>Eptatretinae</taxon>
        <taxon>Eptatretus</taxon>
    </lineage>
</organism>
<sequence>MHESMSASGDPYDVRMSVDVRITEPSQIPSLPTFFLPSLTTLLCHSLSSIALPSAPAYIPFFRAPSSHIVSPFSSVPSRPPPSRTSGRGAETPAHEPSPRKRRETYRGDRERCALCTSQVCAPRSENRVTDVRTRHGSGALCAAHHAVQAVVASSVRQDRAMPVTAEMQGYTERKEPERPSVTRVSEKAPASSTTSQEDDRPSPSYSRERRNALTMPSLGQIPEESTISANDHLVPPVTAEKKGLMGPRIVRSAVNMSNGDCHGAIVNGLIRASTYPLDPRNGCFNSPYGPHPLFPGLQPPVPVDSRHHEGRYHYDPTALHPLHGTPVLSGAPAFADVPLLRVSPQRLAAGVEAAFGAGPLRAGPHPLVAPYVEQYLRSMHSSPSLSVISAARGLSPTTSENCLMI</sequence>
<evidence type="ECO:0000313" key="3">
    <source>
        <dbReference type="Proteomes" id="UP000694388"/>
    </source>
</evidence>
<feature type="region of interest" description="Disordered" evidence="1">
    <location>
        <begin position="71"/>
        <end position="108"/>
    </location>
</feature>
<accession>A0A8C4QKD2</accession>
<feature type="region of interest" description="Disordered" evidence="1">
    <location>
        <begin position="167"/>
        <end position="234"/>
    </location>
</feature>
<keyword evidence="3" id="KW-1185">Reference proteome</keyword>
<dbReference type="GeneTree" id="ENSGT00940000155925"/>
<reference evidence="2" key="2">
    <citation type="submission" date="2025-09" db="UniProtKB">
        <authorList>
            <consortium name="Ensembl"/>
        </authorList>
    </citation>
    <scope>IDENTIFICATION</scope>
</reference>
<reference evidence="2" key="1">
    <citation type="submission" date="2025-08" db="UniProtKB">
        <authorList>
            <consortium name="Ensembl"/>
        </authorList>
    </citation>
    <scope>IDENTIFICATION</scope>
</reference>
<protein>
    <submittedName>
        <fullName evidence="2">Uncharacterized protein</fullName>
    </submittedName>
</protein>
<dbReference type="AlphaFoldDB" id="A0A8C4QKD2"/>
<evidence type="ECO:0000313" key="2">
    <source>
        <dbReference type="Ensembl" id="ENSEBUP00000016224.1"/>
    </source>
</evidence>
<feature type="compositionally biased region" description="Basic and acidic residues" evidence="1">
    <location>
        <begin position="93"/>
        <end position="108"/>
    </location>
</feature>
<feature type="compositionally biased region" description="Basic and acidic residues" evidence="1">
    <location>
        <begin position="198"/>
        <end position="212"/>
    </location>
</feature>
<proteinExistence type="predicted"/>
<dbReference type="Ensembl" id="ENSEBUT00000016800.1">
    <property type="protein sequence ID" value="ENSEBUP00000016224.1"/>
    <property type="gene ID" value="ENSEBUG00000010183.1"/>
</dbReference>
<feature type="compositionally biased region" description="Basic and acidic residues" evidence="1">
    <location>
        <begin position="172"/>
        <end position="187"/>
    </location>
</feature>
<dbReference type="Proteomes" id="UP000694388">
    <property type="component" value="Unplaced"/>
</dbReference>
<evidence type="ECO:0000256" key="1">
    <source>
        <dbReference type="SAM" id="MobiDB-lite"/>
    </source>
</evidence>